<evidence type="ECO:0000256" key="1">
    <source>
        <dbReference type="SAM" id="MobiDB-lite"/>
    </source>
</evidence>
<feature type="region of interest" description="Disordered" evidence="1">
    <location>
        <begin position="356"/>
        <end position="405"/>
    </location>
</feature>
<organism evidence="3 4">
    <name type="scientific">Noviherbaspirillum humi</name>
    <dbReference type="NCBI Taxonomy" id="1688639"/>
    <lineage>
        <taxon>Bacteria</taxon>
        <taxon>Pseudomonadati</taxon>
        <taxon>Pseudomonadota</taxon>
        <taxon>Betaproteobacteria</taxon>
        <taxon>Burkholderiales</taxon>
        <taxon>Oxalobacteraceae</taxon>
        <taxon>Noviherbaspirillum</taxon>
    </lineage>
</organism>
<feature type="compositionally biased region" description="Low complexity" evidence="1">
    <location>
        <begin position="367"/>
        <end position="380"/>
    </location>
</feature>
<dbReference type="RefSeq" id="WP_089400989.1">
    <property type="nucleotide sequence ID" value="NZ_FZOT01000016.1"/>
</dbReference>
<name>A0A239KPU0_9BURK</name>
<dbReference type="SUPFAM" id="SSF56300">
    <property type="entry name" value="Metallo-dependent phosphatases"/>
    <property type="match status" value="1"/>
</dbReference>
<dbReference type="Gene3D" id="3.60.21.10">
    <property type="match status" value="1"/>
</dbReference>
<dbReference type="EMBL" id="FZOT01000016">
    <property type="protein sequence ID" value="SNT19643.1"/>
    <property type="molecule type" value="Genomic_DNA"/>
</dbReference>
<dbReference type="InterPro" id="IPR004843">
    <property type="entry name" value="Calcineurin-like_PHP"/>
</dbReference>
<sequence>MPVPAATFGSDLWKALDSSLGASPARAPSASPRQRSPSTAKATTSIGADKGLGPSRPIPLPKNTPVPPGAVAYVDLNRPVEVPEKNLWVQLLACIDKRGQVVGYLAKGPISLSTNRLGAPDMERGKLYPLKAQGKWLLNEDHAAAQAMAMIRFGGITSALPHAHVPIQAPVVFNGPTTVTRGVMPPREPLKVDDMNLQQRFNYAIDCALAHARQHGKQEAIEALQRLKASLPQIIAGLGALAAANLLGVGALADVLMIIGFARPVLEEMAEILKPIVFPAMVKSKYDPEALKYALVDSGKRLVRFTLNASMSAALLLLFRQFGEACRTRVAEHLRRTAPGSSRPVNLARDRSVQTIEAQAAREKLGASRSQSQPAQSPGRVLKQPPKRMTVTSGRQANLPRLRKPARGVNLTVAKQPQRETHALLPIKHKMTPEGADPHMSFREVVAANDAVLGMTSREIDALAGTPAGNALVPTLRIEIYMRHYRKWQKLGSSPIEKQRVIKLRDALNRLNPLENRRLAKNPPPRSPIVQPPSTSSAQLLIQVPRQKVRTDSVIPPTNGPVNAPLKDLPDTVEQNGLILPASVVQDGVIQLPPDTRLGSASPIARSRRYGRDGLLYLPKRIPFLTPGKPNFIKPDEPIYWNVEGPNVPTLVLTDLHGNTHLLRSLMRGVQKWIESRFGDYELVVNGDLINKGPNGFGAVQFVADSIAQMGADKVVVNQGNHEESYLEPLLKPQNEQPVDRRYIEHVISMRQKGFDLTLDSYRRARPDVPVPKVLSDSPVPPDLSKIIKAHPDNFELTEEYKKAVEWFEAYQKYVLDVFPESHKDLLSNGNLYHQPLGSQYLISHAPPNPRPVQLDLSNPWGQKSADFLWPRLGQYDIAHYAEGIFGNVLNVTGHNMVDRIVASPEGGLLAFDISGYTQAQLAALIMVKNMLYVAIYKHGEGLRILPITEAIEQGLVDTVVTKRTTIPNYRLRK</sequence>
<dbReference type="InterPro" id="IPR029052">
    <property type="entry name" value="Metallo-depent_PP-like"/>
</dbReference>
<evidence type="ECO:0000313" key="3">
    <source>
        <dbReference type="EMBL" id="SNT19643.1"/>
    </source>
</evidence>
<dbReference type="Pfam" id="PF00149">
    <property type="entry name" value="Metallophos"/>
    <property type="match status" value="1"/>
</dbReference>
<dbReference type="GO" id="GO:0016787">
    <property type="term" value="F:hydrolase activity"/>
    <property type="evidence" value="ECO:0007669"/>
    <property type="project" value="InterPro"/>
</dbReference>
<protein>
    <submittedName>
        <fullName evidence="3">Calcineurin-like phosphoesterase</fullName>
    </submittedName>
</protein>
<dbReference type="Proteomes" id="UP000198284">
    <property type="component" value="Unassembled WGS sequence"/>
</dbReference>
<dbReference type="AlphaFoldDB" id="A0A239KPU0"/>
<evidence type="ECO:0000313" key="4">
    <source>
        <dbReference type="Proteomes" id="UP000198284"/>
    </source>
</evidence>
<evidence type="ECO:0000259" key="2">
    <source>
        <dbReference type="Pfam" id="PF00149"/>
    </source>
</evidence>
<dbReference type="OrthoDB" id="9807890at2"/>
<proteinExistence type="predicted"/>
<gene>
    <name evidence="3" type="ORF">SAMN06265795_116118</name>
</gene>
<accession>A0A239KPU0</accession>
<feature type="compositionally biased region" description="Low complexity" evidence="1">
    <location>
        <begin position="19"/>
        <end position="38"/>
    </location>
</feature>
<feature type="region of interest" description="Disordered" evidence="1">
    <location>
        <begin position="19"/>
        <end position="64"/>
    </location>
</feature>
<feature type="domain" description="Calcineurin-like phosphoesterase" evidence="2">
    <location>
        <begin position="649"/>
        <end position="739"/>
    </location>
</feature>
<keyword evidence="4" id="KW-1185">Reference proteome</keyword>
<reference evidence="3 4" key="1">
    <citation type="submission" date="2017-06" db="EMBL/GenBank/DDBJ databases">
        <authorList>
            <person name="Kim H.J."/>
            <person name="Triplett B.A."/>
        </authorList>
    </citation>
    <scope>NUCLEOTIDE SEQUENCE [LARGE SCALE GENOMIC DNA]</scope>
    <source>
        <strain evidence="3 4">U15</strain>
    </source>
</reference>